<dbReference type="AlphaFoldDB" id="A0A2Z6MK39"/>
<name>A0A2Z6MK39_TRISU</name>
<keyword evidence="2" id="KW-1185">Reference proteome</keyword>
<sequence length="140" mass="15624">MGKFVIGALGEDETDESIVITPVPETHHPASAEANPKVISSETLKKANPGVSLRSSDKLHVASEVGTIKNQFVQERPSPPFPQRIKKENDALNHPNKGMEYCYFVRTFDTLVINKSFLIIMCLIKNHLISILKSLKRREG</sequence>
<protein>
    <submittedName>
        <fullName evidence="1">Uncharacterized protein</fullName>
    </submittedName>
</protein>
<accession>A0A2Z6MK39</accession>
<organism evidence="1 2">
    <name type="scientific">Trifolium subterraneum</name>
    <name type="common">Subterranean clover</name>
    <dbReference type="NCBI Taxonomy" id="3900"/>
    <lineage>
        <taxon>Eukaryota</taxon>
        <taxon>Viridiplantae</taxon>
        <taxon>Streptophyta</taxon>
        <taxon>Embryophyta</taxon>
        <taxon>Tracheophyta</taxon>
        <taxon>Spermatophyta</taxon>
        <taxon>Magnoliopsida</taxon>
        <taxon>eudicotyledons</taxon>
        <taxon>Gunneridae</taxon>
        <taxon>Pentapetalae</taxon>
        <taxon>rosids</taxon>
        <taxon>fabids</taxon>
        <taxon>Fabales</taxon>
        <taxon>Fabaceae</taxon>
        <taxon>Papilionoideae</taxon>
        <taxon>50 kb inversion clade</taxon>
        <taxon>NPAAA clade</taxon>
        <taxon>Hologalegina</taxon>
        <taxon>IRL clade</taxon>
        <taxon>Trifolieae</taxon>
        <taxon>Trifolium</taxon>
    </lineage>
</organism>
<gene>
    <name evidence="1" type="ORF">TSUD_147020</name>
</gene>
<dbReference type="EMBL" id="DF973498">
    <property type="protein sequence ID" value="GAU32588.1"/>
    <property type="molecule type" value="Genomic_DNA"/>
</dbReference>
<evidence type="ECO:0000313" key="2">
    <source>
        <dbReference type="Proteomes" id="UP000242715"/>
    </source>
</evidence>
<evidence type="ECO:0000313" key="1">
    <source>
        <dbReference type="EMBL" id="GAU32588.1"/>
    </source>
</evidence>
<dbReference type="OrthoDB" id="10506066at2759"/>
<reference evidence="2" key="1">
    <citation type="journal article" date="2017" name="Front. Plant Sci.">
        <title>Climate Clever Clovers: New Paradigm to Reduce the Environmental Footprint of Ruminants by Breeding Low Methanogenic Forages Utilizing Haplotype Variation.</title>
        <authorList>
            <person name="Kaur P."/>
            <person name="Appels R."/>
            <person name="Bayer P.E."/>
            <person name="Keeble-Gagnere G."/>
            <person name="Wang J."/>
            <person name="Hirakawa H."/>
            <person name="Shirasawa K."/>
            <person name="Vercoe P."/>
            <person name="Stefanova K."/>
            <person name="Durmic Z."/>
            <person name="Nichols P."/>
            <person name="Revell C."/>
            <person name="Isobe S.N."/>
            <person name="Edwards D."/>
            <person name="Erskine W."/>
        </authorList>
    </citation>
    <scope>NUCLEOTIDE SEQUENCE [LARGE SCALE GENOMIC DNA]</scope>
    <source>
        <strain evidence="2">cv. Daliak</strain>
    </source>
</reference>
<dbReference type="Proteomes" id="UP000242715">
    <property type="component" value="Unassembled WGS sequence"/>
</dbReference>
<proteinExistence type="predicted"/>